<feature type="compositionally biased region" description="Basic and acidic residues" evidence="1">
    <location>
        <begin position="10"/>
        <end position="26"/>
    </location>
</feature>
<keyword evidence="3" id="KW-1185">Reference proteome</keyword>
<comment type="caution">
    <text evidence="2">The sequence shown here is derived from an EMBL/GenBank/DDBJ whole genome shotgun (WGS) entry which is preliminary data.</text>
</comment>
<evidence type="ECO:0000313" key="3">
    <source>
        <dbReference type="Proteomes" id="UP001281761"/>
    </source>
</evidence>
<feature type="compositionally biased region" description="Polar residues" evidence="1">
    <location>
        <begin position="226"/>
        <end position="241"/>
    </location>
</feature>
<reference evidence="2 3" key="1">
    <citation type="journal article" date="2022" name="bioRxiv">
        <title>Genomics of Preaxostyla Flagellates Illuminates Evolutionary Transitions and the Path Towards Mitochondrial Loss.</title>
        <authorList>
            <person name="Novak L.V.F."/>
            <person name="Treitli S.C."/>
            <person name="Pyrih J."/>
            <person name="Halakuc P."/>
            <person name="Pipaliya S.V."/>
            <person name="Vacek V."/>
            <person name="Brzon O."/>
            <person name="Soukal P."/>
            <person name="Eme L."/>
            <person name="Dacks J.B."/>
            <person name="Karnkowska A."/>
            <person name="Elias M."/>
            <person name="Hampl V."/>
        </authorList>
    </citation>
    <scope>NUCLEOTIDE SEQUENCE [LARGE SCALE GENOMIC DNA]</scope>
    <source>
        <strain evidence="2">NAU3</strain>
        <tissue evidence="2">Gut</tissue>
    </source>
</reference>
<feature type="compositionally biased region" description="Basic residues" evidence="1">
    <location>
        <begin position="266"/>
        <end position="279"/>
    </location>
</feature>
<accession>A0ABQ9XQ80</accession>
<protein>
    <submittedName>
        <fullName evidence="2">Uncharacterized protein</fullName>
    </submittedName>
</protein>
<sequence>MTSELVEQLEQSKMEPCGKDEDMREGELTRLEDYSKSVSQTVMDASDSSIDTKPLDEMKEWNWRYFDVAAHPDHSEGIETCLNAMLQRRTILLKMNIKLPCKNGSKAKEGTIVIRETDNVKTVVEGFSKQHNLPSESSNYLMKVVSEALADVRKKGNDVVGCGDEENGPVMPDGTITAMRRNAESYSVRSGGRLGRKGSEVRGSGNLSRTPSSTPMSTLSPRRTVSSDFQSTQYPRSTTTAELIDPLGEQIEEEREAEMKELKSRKEVKKRRKTKGSPLRKKEGKKESFFERSKKHEEKMHNAAILLIGNSLDRIDSLVRWVVTGQLVRVDESSEVSADRCFTLSEA</sequence>
<feature type="compositionally biased region" description="Low complexity" evidence="1">
    <location>
        <begin position="207"/>
        <end position="224"/>
    </location>
</feature>
<gene>
    <name evidence="2" type="ORF">BLNAU_12135</name>
</gene>
<name>A0ABQ9XQ80_9EUKA</name>
<dbReference type="Proteomes" id="UP001281761">
    <property type="component" value="Unassembled WGS sequence"/>
</dbReference>
<organism evidence="2 3">
    <name type="scientific">Blattamonas nauphoetae</name>
    <dbReference type="NCBI Taxonomy" id="2049346"/>
    <lineage>
        <taxon>Eukaryota</taxon>
        <taxon>Metamonada</taxon>
        <taxon>Preaxostyla</taxon>
        <taxon>Oxymonadida</taxon>
        <taxon>Blattamonas</taxon>
    </lineage>
</organism>
<feature type="region of interest" description="Disordered" evidence="1">
    <location>
        <begin position="259"/>
        <end position="295"/>
    </location>
</feature>
<feature type="region of interest" description="Disordered" evidence="1">
    <location>
        <begin position="184"/>
        <end position="245"/>
    </location>
</feature>
<proteinExistence type="predicted"/>
<evidence type="ECO:0000313" key="2">
    <source>
        <dbReference type="EMBL" id="KAK2952959.1"/>
    </source>
</evidence>
<evidence type="ECO:0000256" key="1">
    <source>
        <dbReference type="SAM" id="MobiDB-lite"/>
    </source>
</evidence>
<feature type="region of interest" description="Disordered" evidence="1">
    <location>
        <begin position="1"/>
        <end position="26"/>
    </location>
</feature>
<feature type="compositionally biased region" description="Basic and acidic residues" evidence="1">
    <location>
        <begin position="280"/>
        <end position="295"/>
    </location>
</feature>
<dbReference type="EMBL" id="JARBJD010000097">
    <property type="protein sequence ID" value="KAK2952959.1"/>
    <property type="molecule type" value="Genomic_DNA"/>
</dbReference>